<proteinExistence type="predicted"/>
<dbReference type="Gramene" id="TVU00753">
    <property type="protein sequence ID" value="TVU00753"/>
    <property type="gene ID" value="EJB05_53812"/>
</dbReference>
<dbReference type="InterPro" id="IPR036142">
    <property type="entry name" value="ENT_dom-like_sf"/>
</dbReference>
<dbReference type="EMBL" id="RWGY01000547">
    <property type="protein sequence ID" value="TVU00753.1"/>
    <property type="molecule type" value="Genomic_DNA"/>
</dbReference>
<dbReference type="InterPro" id="IPR033485">
    <property type="entry name" value="EMSY-LIKE_plant"/>
</dbReference>
<evidence type="ECO:0000256" key="1">
    <source>
        <dbReference type="ARBA" id="ARBA00004123"/>
    </source>
</evidence>
<feature type="domain" description="ENT" evidence="4">
    <location>
        <begin position="326"/>
        <end position="395"/>
    </location>
</feature>
<evidence type="ECO:0000313" key="5">
    <source>
        <dbReference type="EMBL" id="TVU00753.1"/>
    </source>
</evidence>
<comment type="caution">
    <text evidence="5">The sequence shown here is derived from an EMBL/GenBank/DDBJ whole genome shotgun (WGS) entry which is preliminary data.</text>
</comment>
<keyword evidence="2" id="KW-0539">Nucleus</keyword>
<dbReference type="CDD" id="cd20406">
    <property type="entry name" value="Tudor_Agenet_AtDUF_rpt2_4"/>
    <property type="match status" value="1"/>
</dbReference>
<dbReference type="OrthoDB" id="663550at2759"/>
<dbReference type="SMART" id="SM00743">
    <property type="entry name" value="Agenet"/>
    <property type="match status" value="1"/>
</dbReference>
<accession>A0A5J9SP40</accession>
<organism evidence="5 6">
    <name type="scientific">Eragrostis curvula</name>
    <name type="common">weeping love grass</name>
    <dbReference type="NCBI Taxonomy" id="38414"/>
    <lineage>
        <taxon>Eukaryota</taxon>
        <taxon>Viridiplantae</taxon>
        <taxon>Streptophyta</taxon>
        <taxon>Embryophyta</taxon>
        <taxon>Tracheophyta</taxon>
        <taxon>Spermatophyta</taxon>
        <taxon>Magnoliopsida</taxon>
        <taxon>Liliopsida</taxon>
        <taxon>Poales</taxon>
        <taxon>Poaceae</taxon>
        <taxon>PACMAD clade</taxon>
        <taxon>Chloridoideae</taxon>
        <taxon>Eragrostideae</taxon>
        <taxon>Eragrostidinae</taxon>
        <taxon>Eragrostis</taxon>
    </lineage>
</organism>
<dbReference type="PANTHER" id="PTHR33432:SF33">
    <property type="entry name" value="OS03G0796400 PROTEIN"/>
    <property type="match status" value="1"/>
</dbReference>
<protein>
    <recommendedName>
        <fullName evidence="4">ENT domain-containing protein</fullName>
    </recommendedName>
</protein>
<evidence type="ECO:0000256" key="3">
    <source>
        <dbReference type="SAM" id="MobiDB-lite"/>
    </source>
</evidence>
<dbReference type="InterPro" id="IPR014002">
    <property type="entry name" value="Agenet_dom_plant"/>
</dbReference>
<dbReference type="Pfam" id="PF03735">
    <property type="entry name" value="ENT"/>
    <property type="match status" value="1"/>
</dbReference>
<evidence type="ECO:0000313" key="6">
    <source>
        <dbReference type="Proteomes" id="UP000324897"/>
    </source>
</evidence>
<comment type="subcellular location">
    <subcellularLocation>
        <location evidence="1">Nucleus</location>
    </subcellularLocation>
</comment>
<dbReference type="SMART" id="SM01191">
    <property type="entry name" value="ENT"/>
    <property type="match status" value="1"/>
</dbReference>
<keyword evidence="6" id="KW-1185">Reference proteome</keyword>
<feature type="compositionally biased region" description="Basic and acidic residues" evidence="3">
    <location>
        <begin position="151"/>
        <end position="163"/>
    </location>
</feature>
<evidence type="ECO:0000256" key="2">
    <source>
        <dbReference type="ARBA" id="ARBA00023242"/>
    </source>
</evidence>
<dbReference type="SUPFAM" id="SSF158639">
    <property type="entry name" value="ENT-like"/>
    <property type="match status" value="1"/>
</dbReference>
<name>A0A5J9SP40_9POAL</name>
<dbReference type="Proteomes" id="UP000324897">
    <property type="component" value="Unassembled WGS sequence"/>
</dbReference>
<feature type="region of interest" description="Disordered" evidence="3">
    <location>
        <begin position="148"/>
        <end position="172"/>
    </location>
</feature>
<evidence type="ECO:0000259" key="4">
    <source>
        <dbReference type="PROSITE" id="PS51138"/>
    </source>
</evidence>
<dbReference type="PROSITE" id="PS51138">
    <property type="entry name" value="ENT"/>
    <property type="match status" value="1"/>
</dbReference>
<gene>
    <name evidence="5" type="ORF">EJB05_53812</name>
</gene>
<dbReference type="Gene3D" id="1.10.1240.40">
    <property type="entry name" value="ENT domain"/>
    <property type="match status" value="1"/>
</dbReference>
<dbReference type="AlphaFoldDB" id="A0A5J9SP40"/>
<dbReference type="GO" id="GO:0050832">
    <property type="term" value="P:defense response to fungus"/>
    <property type="evidence" value="ECO:0007669"/>
    <property type="project" value="InterPro"/>
</dbReference>
<dbReference type="PANTHER" id="PTHR33432">
    <property type="entry name" value="PROTEIN EMSY-LIKE 4"/>
    <property type="match status" value="1"/>
</dbReference>
<reference evidence="5 6" key="1">
    <citation type="journal article" date="2019" name="Sci. Rep.">
        <title>A high-quality genome of Eragrostis curvula grass provides insights into Poaceae evolution and supports new strategies to enhance forage quality.</title>
        <authorList>
            <person name="Carballo J."/>
            <person name="Santos B.A.C.M."/>
            <person name="Zappacosta D."/>
            <person name="Garbus I."/>
            <person name="Selva J.P."/>
            <person name="Gallo C.A."/>
            <person name="Diaz A."/>
            <person name="Albertini E."/>
            <person name="Caccamo M."/>
            <person name="Echenique V."/>
        </authorList>
    </citation>
    <scope>NUCLEOTIDE SEQUENCE [LARGE SCALE GENOMIC DNA]</scope>
    <source>
        <strain evidence="6">cv. Victoria</strain>
        <tissue evidence="5">Leaf</tissue>
    </source>
</reference>
<dbReference type="GO" id="GO:0005634">
    <property type="term" value="C:nucleus"/>
    <property type="evidence" value="ECO:0007669"/>
    <property type="project" value="UniProtKB-SubCell"/>
</dbReference>
<dbReference type="InterPro" id="IPR005491">
    <property type="entry name" value="ENT_dom"/>
</dbReference>
<sequence>MTEKRKKHESKNRKKQPIYRASQHTVFSYGWLRNQGLRLLPRYRIQPSHPAELFSDNHQHLGTEVNSKIKKMMQREDVKPHRPVDMRKSRWILGDIVDVFYQNLWRPGKIIKVLKNDYFLIRLTCCIQLKELHISCLRLPQTNHGNQSTVIDKDGQGFEEDGHRTKRHKSSKICPSAATRLVKKKLKARRTLPDDFIRVTGNKTKAAAYEVHQKTKKLFPLKVSATNGISDDHLHRPFSNKHNDLARNSFMKTKLECEVLSPPQIQSHAREENECSVASCSANCLECSITGDQQSVELGSCFPDDAMSTCLTRSWRDNNNVYGTSLDMNLHDLELHAYQSTIRALYVLGPLTWEQESLLTNLRLSLNISNEEHLLQEFGFGKESSALILPDKVQF</sequence>